<dbReference type="AlphaFoldDB" id="A0A6D2K334"/>
<dbReference type="Pfam" id="PF12796">
    <property type="entry name" value="Ank_2"/>
    <property type="match status" value="1"/>
</dbReference>
<organism evidence="1 2">
    <name type="scientific">Microthlaspi erraticum</name>
    <dbReference type="NCBI Taxonomy" id="1685480"/>
    <lineage>
        <taxon>Eukaryota</taxon>
        <taxon>Viridiplantae</taxon>
        <taxon>Streptophyta</taxon>
        <taxon>Embryophyta</taxon>
        <taxon>Tracheophyta</taxon>
        <taxon>Spermatophyta</taxon>
        <taxon>Magnoliopsida</taxon>
        <taxon>eudicotyledons</taxon>
        <taxon>Gunneridae</taxon>
        <taxon>Pentapetalae</taxon>
        <taxon>rosids</taxon>
        <taxon>malvids</taxon>
        <taxon>Brassicales</taxon>
        <taxon>Brassicaceae</taxon>
        <taxon>Coluteocarpeae</taxon>
        <taxon>Microthlaspi</taxon>
    </lineage>
</organism>
<protein>
    <submittedName>
        <fullName evidence="1">Uncharacterized protein</fullName>
    </submittedName>
</protein>
<dbReference type="Gene3D" id="1.25.40.20">
    <property type="entry name" value="Ankyrin repeat-containing domain"/>
    <property type="match status" value="1"/>
</dbReference>
<sequence length="189" mass="20884">MEHQWHVTRTIKEIPFFTFGHRKLEENKISECPSLLLEPNWKERNPLHVAARLDVVKTLVASITYVSANILFEEERETFSVDVVKDIDGDTPLHAALKGLHLETALSLVNANQLLPFLANKDGISPLYMAVEAGGLALVKAMLKGLGNNVHGQVSYLASKLEGRKSLVHAALKAKNRGFSVKSSICFLS</sequence>
<keyword evidence="2" id="KW-1185">Reference proteome</keyword>
<gene>
    <name evidence="1" type="ORF">MERR_LOCUS34257</name>
</gene>
<proteinExistence type="predicted"/>
<dbReference type="EMBL" id="CACVBM020001362">
    <property type="protein sequence ID" value="CAA7047022.1"/>
    <property type="molecule type" value="Genomic_DNA"/>
</dbReference>
<dbReference type="PANTHER" id="PTHR24121:SF21">
    <property type="entry name" value="ANKYRIN REPEAT FAMILY PROTEIN"/>
    <property type="match status" value="1"/>
</dbReference>
<dbReference type="OrthoDB" id="1847170at2759"/>
<dbReference type="InterPro" id="IPR002110">
    <property type="entry name" value="Ankyrin_rpt"/>
</dbReference>
<accession>A0A6D2K334</accession>
<dbReference type="Proteomes" id="UP000467841">
    <property type="component" value="Unassembled WGS sequence"/>
</dbReference>
<dbReference type="InterPro" id="IPR036770">
    <property type="entry name" value="Ankyrin_rpt-contain_sf"/>
</dbReference>
<comment type="caution">
    <text evidence="1">The sequence shown here is derived from an EMBL/GenBank/DDBJ whole genome shotgun (WGS) entry which is preliminary data.</text>
</comment>
<evidence type="ECO:0000313" key="1">
    <source>
        <dbReference type="EMBL" id="CAA7047022.1"/>
    </source>
</evidence>
<evidence type="ECO:0000313" key="2">
    <source>
        <dbReference type="Proteomes" id="UP000467841"/>
    </source>
</evidence>
<dbReference type="SMART" id="SM00248">
    <property type="entry name" value="ANK"/>
    <property type="match status" value="3"/>
</dbReference>
<reference evidence="1" key="1">
    <citation type="submission" date="2020-01" db="EMBL/GenBank/DDBJ databases">
        <authorList>
            <person name="Mishra B."/>
        </authorList>
    </citation>
    <scope>NUCLEOTIDE SEQUENCE [LARGE SCALE GENOMIC DNA]</scope>
</reference>
<dbReference type="PANTHER" id="PTHR24121">
    <property type="entry name" value="NO MECHANORECEPTOR POTENTIAL C, ISOFORM D-RELATED"/>
    <property type="match status" value="1"/>
</dbReference>
<dbReference type="SUPFAM" id="SSF48403">
    <property type="entry name" value="Ankyrin repeat"/>
    <property type="match status" value="1"/>
</dbReference>
<name>A0A6D2K334_9BRAS</name>